<feature type="region of interest" description="Disordered" evidence="1">
    <location>
        <begin position="206"/>
        <end position="266"/>
    </location>
</feature>
<dbReference type="AlphaFoldDB" id="A0A7S1CY52"/>
<gene>
    <name evidence="3" type="ORF">CTEN0397_LOCUS1613</name>
</gene>
<accession>A0A7S1CY52</accession>
<feature type="chain" id="PRO_5030990688" evidence="2">
    <location>
        <begin position="22"/>
        <end position="333"/>
    </location>
</feature>
<evidence type="ECO:0000256" key="1">
    <source>
        <dbReference type="SAM" id="MobiDB-lite"/>
    </source>
</evidence>
<evidence type="ECO:0000313" key="3">
    <source>
        <dbReference type="EMBL" id="CAD8930591.1"/>
    </source>
</evidence>
<protein>
    <submittedName>
        <fullName evidence="3">Uncharacterized protein</fullName>
    </submittedName>
</protein>
<organism evidence="3">
    <name type="scientific">Cyclophora tenuis</name>
    <name type="common">Marine diatom</name>
    <dbReference type="NCBI Taxonomy" id="216820"/>
    <lineage>
        <taxon>Eukaryota</taxon>
        <taxon>Sar</taxon>
        <taxon>Stramenopiles</taxon>
        <taxon>Ochrophyta</taxon>
        <taxon>Bacillariophyta</taxon>
        <taxon>Fragilariophyceae</taxon>
        <taxon>Fragilariophycidae</taxon>
        <taxon>Cyclophorales</taxon>
        <taxon>Cyclophoraceae</taxon>
        <taxon>Cyclophora</taxon>
    </lineage>
</organism>
<feature type="compositionally biased region" description="Low complexity" evidence="1">
    <location>
        <begin position="71"/>
        <end position="83"/>
    </location>
</feature>
<evidence type="ECO:0000256" key="2">
    <source>
        <dbReference type="SAM" id="SignalP"/>
    </source>
</evidence>
<proteinExistence type="predicted"/>
<keyword evidence="2" id="KW-0732">Signal</keyword>
<sequence>MMMSAFVVSTIVVLLLRETLALESLAAFAHASHPSTVSVSPSAASLAAPGCCGQRRFTTALFKRPKRRSYESSSPSSSSYSSSVHTKKGPGNVVRPTNEFSRVYRMDSLLSSRGRGRDYKLEVAANESEMKALANRFDLHAIDRLHARLILRREDCFGPYSNGNLGVEVEGTVSACVTQTCVRTGETFQVDLEFPLYAITRPVTSFSSSSNNAAAADDDGDYDDWGAGRGSDEDFYNSDSSSNSRPNNNNNNNKRNKNSVRAPERNIDEMDVVALQKLLQNVDEEDSVIEDEGIYTMDGTLDVGELVAQLFWLKLDPLPKKPGSDPVFMSISG</sequence>
<feature type="signal peptide" evidence="2">
    <location>
        <begin position="1"/>
        <end position="21"/>
    </location>
</feature>
<reference evidence="3" key="1">
    <citation type="submission" date="2021-01" db="EMBL/GenBank/DDBJ databases">
        <authorList>
            <person name="Corre E."/>
            <person name="Pelletier E."/>
            <person name="Niang G."/>
            <person name="Scheremetjew M."/>
            <person name="Finn R."/>
            <person name="Kale V."/>
            <person name="Holt S."/>
            <person name="Cochrane G."/>
            <person name="Meng A."/>
            <person name="Brown T."/>
            <person name="Cohen L."/>
        </authorList>
    </citation>
    <scope>NUCLEOTIDE SEQUENCE</scope>
    <source>
        <strain evidence="3">ECT3854</strain>
    </source>
</reference>
<dbReference type="EMBL" id="HBFW01002518">
    <property type="protein sequence ID" value="CAD8930591.1"/>
    <property type="molecule type" value="Transcribed_RNA"/>
</dbReference>
<feature type="compositionally biased region" description="Low complexity" evidence="1">
    <location>
        <begin position="237"/>
        <end position="253"/>
    </location>
</feature>
<name>A0A7S1CY52_CYCTE</name>
<feature type="region of interest" description="Disordered" evidence="1">
    <location>
        <begin position="64"/>
        <end position="96"/>
    </location>
</feature>